<keyword evidence="2" id="KW-1133">Transmembrane helix</keyword>
<evidence type="ECO:0000256" key="2">
    <source>
        <dbReference type="SAM" id="Phobius"/>
    </source>
</evidence>
<evidence type="ECO:0000256" key="1">
    <source>
        <dbReference type="SAM" id="MobiDB-lite"/>
    </source>
</evidence>
<dbReference type="OrthoDB" id="4386102at2"/>
<feature type="domain" description="DUF5979" evidence="3">
    <location>
        <begin position="603"/>
        <end position="695"/>
    </location>
</feature>
<feature type="transmembrane region" description="Helical" evidence="2">
    <location>
        <begin position="1265"/>
        <end position="1284"/>
    </location>
</feature>
<dbReference type="Proteomes" id="UP000185491">
    <property type="component" value="Chromosome"/>
</dbReference>
<organism evidence="4 5">
    <name type="scientific">Corynebacterium phocae</name>
    <dbReference type="NCBI Taxonomy" id="161895"/>
    <lineage>
        <taxon>Bacteria</taxon>
        <taxon>Bacillati</taxon>
        <taxon>Actinomycetota</taxon>
        <taxon>Actinomycetes</taxon>
        <taxon>Mycobacteriales</taxon>
        <taxon>Corynebacteriaceae</taxon>
        <taxon>Corynebacterium</taxon>
    </lineage>
</organism>
<feature type="domain" description="DUF5979" evidence="3">
    <location>
        <begin position="991"/>
        <end position="1071"/>
    </location>
</feature>
<keyword evidence="2" id="KW-0812">Transmembrane</keyword>
<dbReference type="KEGG" id="cpho:CPHO_03275"/>
<dbReference type="RefSeq" id="WP_075733180.1">
    <property type="nucleotide sequence ID" value="NZ_CP009249.1"/>
</dbReference>
<reference evidence="4 5" key="1">
    <citation type="submission" date="2014-08" db="EMBL/GenBank/DDBJ databases">
        <title>Complete genome sequence of Corynebacterium phocae M408/89/1(T)(=DSM 44612(T)), isolated from the common seal (Phoca vitulina).</title>
        <authorList>
            <person name="Ruckert C."/>
            <person name="Albersmeier A."/>
            <person name="Winkler A."/>
            <person name="Kalinowski J."/>
        </authorList>
    </citation>
    <scope>NUCLEOTIDE SEQUENCE [LARGE SCALE GENOMIC DNA]</scope>
    <source>
        <strain evidence="4 5">M408/89/1</strain>
    </source>
</reference>
<accession>A0A1L7D1X5</accession>
<keyword evidence="2" id="KW-0472">Membrane</keyword>
<feature type="domain" description="DUF5979" evidence="3">
    <location>
        <begin position="482"/>
        <end position="596"/>
    </location>
</feature>
<dbReference type="Pfam" id="PF19407">
    <property type="entry name" value="DUF5979"/>
    <property type="match status" value="4"/>
</dbReference>
<evidence type="ECO:0000313" key="4">
    <source>
        <dbReference type="EMBL" id="APT92073.1"/>
    </source>
</evidence>
<dbReference type="InterPro" id="IPR046022">
    <property type="entry name" value="DUF5979"/>
</dbReference>
<evidence type="ECO:0000313" key="5">
    <source>
        <dbReference type="Proteomes" id="UP000185491"/>
    </source>
</evidence>
<sequence length="1292" mass="138362">MKCANTRVIAIMAAFVLILVGLAVPRGSVFPAPVAHAAPPAGLLANPNTKFSGCEFRVSSEGSPTEALAPQLCWLDFSQIRDPWDAPQQFSQKIGDLTLEFTAQIVDGGREYMDLTPEVVSGDSGSIFGYDTEGKVNFGLDRDPAINNAILTGVENPGSNAHRPVLRTHLGYNPRGGKKKYVVVKLDDIRVFGKDGRQLDKYDFVVMDAERTTTRANGYHELISLKADSRGKVQQPLFLPEDWNNTCKWSRKPGNNNGINFSFTGPNRWKSIAAADWEVDGNTYDFVCAVDYSVYEPGAFLVSVNNPKSLEVGMYTSGIGGGQQAIAIALNVGRLGGHVEADTSAEQAILAKQTTFDFEAGAIKDAYEAVLKPETEEEKAQSVSQYSTLIRKVSYEGAIPTSADPYVFSSTATTPDGSDVFKRYTPKWTCQLDHEVFSPDNLPEGFEITNGDNASKLKYPNTENKPLYCKVDWEPKFREASLTVEKTVTGLDTAVEKSFDFSYQCTPLQAFTQAFGDVPMSGNFQLSKAAGLTKKVDGLVEGARCEVTEDQATAGEVGYDHSFRWNGRRNNRGATRLTLEAGDAPANRLTATNTYTKKFTNIELSKKLTGSAAADIVPAGSTKNFDFDLECQNAPKSTVSLTLRNQGGTVTTAGVKNITRLPAGAECTLTPQSPVEQDNVVFSFRQLDQDGNRVARHESHDPFTLRLKGEPNSTTRLAIEASYMRTAPVIIQATTEGPGKELGEAPTRSLDIGYRCELDGQTVKEDRVSLVPGTSAQVEGVPVGATCTTDLAEGQPYEKPRLVLEKSTKPTIQVKRADNRLTVKAYFDLRSVPVRVVNIQHGAPAELHDRVFENTISCKSEDFQTTTTVGGALSAGSAATDTAPTGGDIAELPAGAQCSIALSGNALEASPLLDVTAGDRKPYSQFGLWSGQQPADANPDAELSPDTKVTAEMKAPTLTFTTPKQPAAQGQESVMTIAAETFFAPATADVTFTKEADGAAKKNAEYSFTSTCGDDFTLRAGKSHVFADVPVGTTCTVTENVTGALSPVVSVSNKALSEDYRLDNVRAQQATANKGPQWIFDVKPVAQATDTATSGDKWKLVATNTIPGIALEKDIKGGAISAATKAVAGTVMLPGGATTMELTYRARNLSTAPLENLTLKDPSLAGYEISADGATHTVGQEGDIPAEICQLGELAGEAEAQCTFTVAIPGDADSYFHYKGSNATITAGVVGAVQSETVTDTAATDAIRLSAAVAWMLPESGMQTLVLFLGVGILLLLFGLRRYLRREEEELA</sequence>
<dbReference type="Gene3D" id="2.60.40.1140">
    <property type="entry name" value="Collagen-binding surface protein Cna, B-type domain"/>
    <property type="match status" value="2"/>
</dbReference>
<evidence type="ECO:0000259" key="3">
    <source>
        <dbReference type="Pfam" id="PF19407"/>
    </source>
</evidence>
<dbReference type="EMBL" id="CP009249">
    <property type="protein sequence ID" value="APT92073.1"/>
    <property type="molecule type" value="Genomic_DNA"/>
</dbReference>
<name>A0A1L7D1X5_9CORY</name>
<gene>
    <name evidence="4" type="ORF">CPHO_03275</name>
</gene>
<protein>
    <recommendedName>
        <fullName evidence="3">DUF5979 domain-containing protein</fullName>
    </recommendedName>
</protein>
<keyword evidence="5" id="KW-1185">Reference proteome</keyword>
<feature type="domain" description="DUF5979" evidence="3">
    <location>
        <begin position="731"/>
        <end position="823"/>
    </location>
</feature>
<feature type="region of interest" description="Disordered" evidence="1">
    <location>
        <begin position="925"/>
        <end position="944"/>
    </location>
</feature>
<proteinExistence type="predicted"/>